<proteinExistence type="predicted"/>
<dbReference type="AlphaFoldDB" id="A0A7I8DXT3"/>
<dbReference type="GeneID" id="70579598"/>
<protein>
    <submittedName>
        <fullName evidence="1">Uncharacterized protein</fullName>
    </submittedName>
</protein>
<dbReference type="EMBL" id="AP024085">
    <property type="protein sequence ID" value="BCL57452.1"/>
    <property type="molecule type" value="Genomic_DNA"/>
</dbReference>
<accession>A0A7I8DXT3</accession>
<reference evidence="2" key="1">
    <citation type="submission" date="2020-09" db="EMBL/GenBank/DDBJ databases">
        <title>Complete genome sequencing of Faecalibacillus intestinalis strain 14EGH31.</title>
        <authorList>
            <person name="Sakamoto M."/>
            <person name="Murakami T."/>
            <person name="Mori H."/>
        </authorList>
    </citation>
    <scope>NUCLEOTIDE SEQUENCE [LARGE SCALE GENOMIC DNA]</scope>
    <source>
        <strain evidence="2">14EGH31</strain>
    </source>
</reference>
<name>A0A7I8DXT3_9FIRM</name>
<dbReference type="Proteomes" id="UP000593842">
    <property type="component" value="Chromosome"/>
</dbReference>
<evidence type="ECO:0000313" key="1">
    <source>
        <dbReference type="EMBL" id="BCL57452.1"/>
    </source>
</evidence>
<evidence type="ECO:0000313" key="2">
    <source>
        <dbReference type="Proteomes" id="UP000593842"/>
    </source>
</evidence>
<gene>
    <name evidence="1" type="ORF">Fi14EGH31_11640</name>
</gene>
<sequence length="130" mass="15362">MDKQDIKLTDGRVIEIQVSFLTLYLIKNNNLDKETKALRRMTDKYEKMDDKSSVAAKKLHEKIEDKQFYMAAKMIYVILRSNREKVEFEDALALCPIEPDAIVNIIKQFENKMEILKKKDNMKNFVKSKK</sequence>
<dbReference type="KEGG" id="fit:Fi14EGH31_11640"/>
<organism evidence="1 2">
    <name type="scientific">Faecalibacillus intestinalis</name>
    <dbReference type="NCBI Taxonomy" id="1982626"/>
    <lineage>
        <taxon>Bacteria</taxon>
        <taxon>Bacillati</taxon>
        <taxon>Bacillota</taxon>
        <taxon>Erysipelotrichia</taxon>
        <taxon>Erysipelotrichales</taxon>
        <taxon>Coprobacillaceae</taxon>
        <taxon>Faecalibacillus</taxon>
    </lineage>
</organism>
<dbReference type="RefSeq" id="WP_118632650.1">
    <property type="nucleotide sequence ID" value="NZ_AP024085.1"/>
</dbReference>